<dbReference type="GO" id="GO:0016020">
    <property type="term" value="C:membrane"/>
    <property type="evidence" value="ECO:0007669"/>
    <property type="project" value="TreeGrafter"/>
</dbReference>
<organism evidence="4 5">
    <name type="scientific">Dermabacter vaginalis</name>
    <dbReference type="NCBI Taxonomy" id="1630135"/>
    <lineage>
        <taxon>Bacteria</taxon>
        <taxon>Bacillati</taxon>
        <taxon>Actinomycetota</taxon>
        <taxon>Actinomycetes</taxon>
        <taxon>Micrococcales</taxon>
        <taxon>Dermabacteraceae</taxon>
        <taxon>Dermabacter</taxon>
    </lineage>
</organism>
<dbReference type="PANTHER" id="PTHR43272">
    <property type="entry name" value="LONG-CHAIN-FATTY-ACID--COA LIGASE"/>
    <property type="match status" value="1"/>
</dbReference>
<accession>A0A1B0ZK99</accession>
<dbReference type="Gene3D" id="3.40.50.12780">
    <property type="entry name" value="N-terminal domain of ligase-like"/>
    <property type="match status" value="1"/>
</dbReference>
<evidence type="ECO:0000259" key="3">
    <source>
        <dbReference type="Pfam" id="PF00501"/>
    </source>
</evidence>
<dbReference type="Proteomes" id="UP000092596">
    <property type="component" value="Chromosome"/>
</dbReference>
<dbReference type="KEGG" id="dva:DAD186_18710"/>
<dbReference type="PATRIC" id="fig|1630135.4.peg.1869"/>
<dbReference type="RefSeq" id="WP_065248414.1">
    <property type="nucleotide sequence ID" value="NZ_CP012117.1"/>
</dbReference>
<dbReference type="GO" id="GO:0005524">
    <property type="term" value="F:ATP binding"/>
    <property type="evidence" value="ECO:0007669"/>
    <property type="project" value="UniProtKB-KW"/>
</dbReference>
<sequence length="641" mass="68962">MPTSLREYTSPLLVEPNGVERLTDLFVNRESEAPGHIAFQVPTGTDAAGATTWSDVTTKEFFTSARALARHFIAAGLKPGDAISIMGPTRYEWVLADIAALWSGAIVVPIYDTSAPSQVKAIVEDAGITRAVAGTAQQAEALAGALGGADRVWTMERTPDYECISDLVKREPESPVSDADLESARTSRMLEDIATIVYTSGTTSDPKGVQLTHGNFVAQLQNIGVSHGDVLNERGSTILFLPLSHVLARGVQLICLALGMRVAHLSDTSRIIPTFTEIRPTFVMVVPRVLEKILNAVAAQADKKHVGRLWKDARETAVRIGMIGEGFHERERPKLPLRLAAKRALYERLFYRTIRRLLGGNIHYILCGGAKLHPSLALAFRGFGIPIIEGYGLTETTAPIAANRPGDLTAGSVGVPVPGTTIRISEEGEVLAKGPGVSPGYRNAEHTAAAYSDGFLRTGDLGSLDSSGRLTLSGRSKDVIVTSGGKTIEPAGWEGAVEQHPSVAYAVAVGDDRPYLTALLIQQSEDGDNGGDDIEIIENPKLIAEILPYLENANLDVSRTERIKKFALVKANLADPNLVTPSLKLRRTVFLEKAKAAIEELYEKAPKPTIHEIVKREIAEKASELKAKTSGKAHKDASSND</sequence>
<name>A0A1B0ZK99_9MICO</name>
<dbReference type="InterPro" id="IPR020845">
    <property type="entry name" value="AMP-binding_CS"/>
</dbReference>
<proteinExistence type="predicted"/>
<dbReference type="EMBL" id="CP012117">
    <property type="protein sequence ID" value="ANP28421.1"/>
    <property type="molecule type" value="Genomic_DNA"/>
</dbReference>
<evidence type="ECO:0000256" key="1">
    <source>
        <dbReference type="ARBA" id="ARBA00022741"/>
    </source>
</evidence>
<keyword evidence="1" id="KW-0547">Nucleotide-binding</keyword>
<keyword evidence="2" id="KW-0067">ATP-binding</keyword>
<dbReference type="InterPro" id="IPR000873">
    <property type="entry name" value="AMP-dep_synth/lig_dom"/>
</dbReference>
<reference evidence="4 5" key="1">
    <citation type="submission" date="2015-06" db="EMBL/GenBank/DDBJ databases">
        <title>Investigation of pathophysiology for high-risk pregnancy and development of treatment modality based on it.</title>
        <authorList>
            <person name="Kim B.-C."/>
            <person name="Lim S."/>
        </authorList>
    </citation>
    <scope>NUCLEOTIDE SEQUENCE [LARGE SCALE GENOMIC DNA]</scope>
    <source>
        <strain evidence="4 5">AD1-86</strain>
    </source>
</reference>
<evidence type="ECO:0000313" key="5">
    <source>
        <dbReference type="Proteomes" id="UP000092596"/>
    </source>
</evidence>
<dbReference type="Pfam" id="PF23562">
    <property type="entry name" value="AMP-binding_C_3"/>
    <property type="match status" value="1"/>
</dbReference>
<evidence type="ECO:0000313" key="4">
    <source>
        <dbReference type="EMBL" id="ANP28421.1"/>
    </source>
</evidence>
<dbReference type="PROSITE" id="PS00455">
    <property type="entry name" value="AMP_BINDING"/>
    <property type="match status" value="1"/>
</dbReference>
<evidence type="ECO:0000256" key="2">
    <source>
        <dbReference type="ARBA" id="ARBA00022840"/>
    </source>
</evidence>
<dbReference type="GO" id="GO:0004467">
    <property type="term" value="F:long-chain fatty acid-CoA ligase activity"/>
    <property type="evidence" value="ECO:0007669"/>
    <property type="project" value="TreeGrafter"/>
</dbReference>
<dbReference type="SUPFAM" id="SSF56801">
    <property type="entry name" value="Acetyl-CoA synthetase-like"/>
    <property type="match status" value="1"/>
</dbReference>
<dbReference type="InterPro" id="IPR042099">
    <property type="entry name" value="ANL_N_sf"/>
</dbReference>
<feature type="domain" description="AMP-dependent synthetase/ligase" evidence="3">
    <location>
        <begin position="51"/>
        <end position="441"/>
    </location>
</feature>
<dbReference type="Pfam" id="PF00501">
    <property type="entry name" value="AMP-binding"/>
    <property type="match status" value="1"/>
</dbReference>
<dbReference type="PANTHER" id="PTHR43272:SF33">
    <property type="entry name" value="AMP-BINDING DOMAIN-CONTAINING PROTEIN-RELATED"/>
    <property type="match status" value="1"/>
</dbReference>
<dbReference type="CDD" id="cd05907">
    <property type="entry name" value="VL_LC_FACS_like"/>
    <property type="match status" value="1"/>
</dbReference>
<protein>
    <recommendedName>
        <fullName evidence="3">AMP-dependent synthetase/ligase domain-containing protein</fullName>
    </recommendedName>
</protein>
<dbReference type="AlphaFoldDB" id="A0A1B0ZK99"/>
<gene>
    <name evidence="4" type="ORF">DAD186_18710</name>
</gene>
<dbReference type="STRING" id="1630135.DAD186_18710"/>